<dbReference type="SUPFAM" id="SSF53271">
    <property type="entry name" value="PRTase-like"/>
    <property type="match status" value="1"/>
</dbReference>
<sequence>MIFADRFDAGRRLAEALQHLADRDPVVLALVRGGLPVAFEVAKALAAPLDVVLVRKIGAPSQPELAVGAVVDGAQPEIVSNPEIMAMLGLSQSYVEAEAKRQLAEIDRRRAAYLRGRPPVEVHGRTAIVVDDGIATGATTRAALHAVRRRQPSRLVLAVPVAPPDTLERLAADADEIVCLDRPEPFGAVGYFYNDFTQVSDREVVDLLDRARAGSDPEAP</sequence>
<evidence type="ECO:0000259" key="1">
    <source>
        <dbReference type="Pfam" id="PF00156"/>
    </source>
</evidence>
<dbReference type="AlphaFoldDB" id="A0A919CNE7"/>
<dbReference type="GO" id="GO:0016757">
    <property type="term" value="F:glycosyltransferase activity"/>
    <property type="evidence" value="ECO:0007669"/>
    <property type="project" value="UniProtKB-KW"/>
</dbReference>
<dbReference type="Gene3D" id="3.30.1310.20">
    <property type="entry name" value="PRTase-like"/>
    <property type="match status" value="1"/>
</dbReference>
<proteinExistence type="predicted"/>
<dbReference type="EMBL" id="BMZS01000002">
    <property type="protein sequence ID" value="GHD44716.1"/>
    <property type="molecule type" value="Genomic_DNA"/>
</dbReference>
<feature type="domain" description="Phosphoribosyltransferase" evidence="1">
    <location>
        <begin position="11"/>
        <end position="181"/>
    </location>
</feature>
<keyword evidence="2" id="KW-0808">Transferase</keyword>
<keyword evidence="2" id="KW-0328">Glycosyltransferase</keyword>
<dbReference type="InterPro" id="IPR029057">
    <property type="entry name" value="PRTase-like"/>
</dbReference>
<name>A0A919CNE7_9PROT</name>
<dbReference type="RefSeq" id="WP_189988056.1">
    <property type="nucleotide sequence ID" value="NZ_BMZS01000002.1"/>
</dbReference>
<dbReference type="Proteomes" id="UP000630353">
    <property type="component" value="Unassembled WGS sequence"/>
</dbReference>
<evidence type="ECO:0000313" key="3">
    <source>
        <dbReference type="Proteomes" id="UP000630353"/>
    </source>
</evidence>
<dbReference type="Gene3D" id="3.40.50.2020">
    <property type="match status" value="1"/>
</dbReference>
<comment type="caution">
    <text evidence="2">The sequence shown here is derived from an EMBL/GenBank/DDBJ whole genome shotgun (WGS) entry which is preliminary data.</text>
</comment>
<dbReference type="CDD" id="cd06223">
    <property type="entry name" value="PRTases_typeI"/>
    <property type="match status" value="1"/>
</dbReference>
<protein>
    <submittedName>
        <fullName evidence="2">Phosphoribosyltransferase</fullName>
    </submittedName>
</protein>
<reference evidence="2" key="2">
    <citation type="submission" date="2020-09" db="EMBL/GenBank/DDBJ databases">
        <authorList>
            <person name="Sun Q."/>
            <person name="Kim S."/>
        </authorList>
    </citation>
    <scope>NUCLEOTIDE SEQUENCE</scope>
    <source>
        <strain evidence="2">KCTC 42651</strain>
    </source>
</reference>
<evidence type="ECO:0000313" key="2">
    <source>
        <dbReference type="EMBL" id="GHD44716.1"/>
    </source>
</evidence>
<organism evidence="2 3">
    <name type="scientific">Thalassobaculum fulvum</name>
    <dbReference type="NCBI Taxonomy" id="1633335"/>
    <lineage>
        <taxon>Bacteria</taxon>
        <taxon>Pseudomonadati</taxon>
        <taxon>Pseudomonadota</taxon>
        <taxon>Alphaproteobacteria</taxon>
        <taxon>Rhodospirillales</taxon>
        <taxon>Thalassobaculaceae</taxon>
        <taxon>Thalassobaculum</taxon>
    </lineage>
</organism>
<gene>
    <name evidence="2" type="ORF">GCM10017083_12460</name>
</gene>
<accession>A0A919CNE7</accession>
<dbReference type="InterPro" id="IPR000836">
    <property type="entry name" value="PRTase_dom"/>
</dbReference>
<dbReference type="Pfam" id="PF00156">
    <property type="entry name" value="Pribosyltran"/>
    <property type="match status" value="1"/>
</dbReference>
<reference evidence="2" key="1">
    <citation type="journal article" date="2014" name="Int. J. Syst. Evol. Microbiol.">
        <title>Complete genome sequence of Corynebacterium casei LMG S-19264T (=DSM 44701T), isolated from a smear-ripened cheese.</title>
        <authorList>
            <consortium name="US DOE Joint Genome Institute (JGI-PGF)"/>
            <person name="Walter F."/>
            <person name="Albersmeier A."/>
            <person name="Kalinowski J."/>
            <person name="Ruckert C."/>
        </authorList>
    </citation>
    <scope>NUCLEOTIDE SEQUENCE</scope>
    <source>
        <strain evidence="2">KCTC 42651</strain>
    </source>
</reference>
<keyword evidence="3" id="KW-1185">Reference proteome</keyword>